<feature type="region of interest" description="Disordered" evidence="1">
    <location>
        <begin position="357"/>
        <end position="395"/>
    </location>
</feature>
<name>A0ABT3N8M9_9BACT</name>
<evidence type="ECO:0000256" key="1">
    <source>
        <dbReference type="SAM" id="MobiDB-lite"/>
    </source>
</evidence>
<dbReference type="InterPro" id="IPR038610">
    <property type="entry name" value="FliK-like_C_sf"/>
</dbReference>
<dbReference type="RefSeq" id="WP_265424683.1">
    <property type="nucleotide sequence ID" value="NZ_JAPFPW010000007.1"/>
</dbReference>
<dbReference type="InterPro" id="IPR021136">
    <property type="entry name" value="Flagellar_hook_control-like_C"/>
</dbReference>
<reference evidence="3 4" key="1">
    <citation type="submission" date="2022-11" db="EMBL/GenBank/DDBJ databases">
        <title>Desulfobotulus tamanensis H1 sp. nov. - anaerobic, alkaliphilic, sulphate reducing bacterium isolated from terrestrial mud volcano.</title>
        <authorList>
            <person name="Frolova A."/>
            <person name="Merkel A.Y."/>
            <person name="Slobodkin A.I."/>
        </authorList>
    </citation>
    <scope>NUCLEOTIDE SEQUENCE [LARGE SCALE GENOMIC DNA]</scope>
    <source>
        <strain evidence="3 4">H1</strain>
    </source>
</reference>
<feature type="compositionally biased region" description="Basic and acidic residues" evidence="1">
    <location>
        <begin position="491"/>
        <end position="510"/>
    </location>
</feature>
<evidence type="ECO:0000313" key="3">
    <source>
        <dbReference type="EMBL" id="MCW7753813.1"/>
    </source>
</evidence>
<comment type="caution">
    <text evidence="3">The sequence shown here is derived from an EMBL/GenBank/DDBJ whole genome shotgun (WGS) entry which is preliminary data.</text>
</comment>
<dbReference type="EMBL" id="JAPFPW010000007">
    <property type="protein sequence ID" value="MCW7753813.1"/>
    <property type="molecule type" value="Genomic_DNA"/>
</dbReference>
<feature type="region of interest" description="Disordered" evidence="1">
    <location>
        <begin position="491"/>
        <end position="539"/>
    </location>
</feature>
<dbReference type="Proteomes" id="UP001209681">
    <property type="component" value="Unassembled WGS sequence"/>
</dbReference>
<organism evidence="3 4">
    <name type="scientific">Desulfobotulus pelophilus</name>
    <dbReference type="NCBI Taxonomy" id="2823377"/>
    <lineage>
        <taxon>Bacteria</taxon>
        <taxon>Pseudomonadati</taxon>
        <taxon>Thermodesulfobacteriota</taxon>
        <taxon>Desulfobacteria</taxon>
        <taxon>Desulfobacterales</taxon>
        <taxon>Desulfobacteraceae</taxon>
        <taxon>Desulfobotulus</taxon>
    </lineage>
</organism>
<keyword evidence="4" id="KW-1185">Reference proteome</keyword>
<feature type="domain" description="Flagellar hook-length control protein-like C-terminal" evidence="2">
    <location>
        <begin position="403"/>
        <end position="481"/>
    </location>
</feature>
<keyword evidence="3" id="KW-0282">Flagellum</keyword>
<accession>A0ABT3N8M9</accession>
<gene>
    <name evidence="3" type="ORF">OOT00_07440</name>
</gene>
<dbReference type="Gene3D" id="3.30.750.140">
    <property type="match status" value="1"/>
</dbReference>
<dbReference type="Pfam" id="PF02120">
    <property type="entry name" value="Flg_hook"/>
    <property type="match status" value="1"/>
</dbReference>
<keyword evidence="3" id="KW-0966">Cell projection</keyword>
<protein>
    <submittedName>
        <fullName evidence="3">Flagellar hook-length control protein FliK</fullName>
    </submittedName>
</protein>
<proteinExistence type="predicted"/>
<evidence type="ECO:0000313" key="4">
    <source>
        <dbReference type="Proteomes" id="UP001209681"/>
    </source>
</evidence>
<evidence type="ECO:0000259" key="2">
    <source>
        <dbReference type="Pfam" id="PF02120"/>
    </source>
</evidence>
<feature type="compositionally biased region" description="Low complexity" evidence="1">
    <location>
        <begin position="511"/>
        <end position="522"/>
    </location>
</feature>
<feature type="compositionally biased region" description="Basic and acidic residues" evidence="1">
    <location>
        <begin position="529"/>
        <end position="539"/>
    </location>
</feature>
<dbReference type="CDD" id="cd17470">
    <property type="entry name" value="T3SS_Flik_C"/>
    <property type="match status" value="1"/>
</dbReference>
<sequence>MMLATPPMISQDLGLSFKAGRSEAAAEPGFSTFMDRAMEKKVADEPMLSLVSVLEGMRNQWQAFVSMGRQEVSADSEALNVLRKMILGSGLDEDSQDAMMMLLDDASGQDVSLGRLLERLHSLAEGMESFENSGDAGLALGLFPFVYTLLRDMGIPEDRIATLMDRSITEGKGFSLEGLGREWAMLRDDLTRGSLVVDAGGREEAIRVLDSLLQGLGSMSKSEMAGFSHDTAAMLERLVLSAMADQDLGRMATSRTLEFSVPAMEVAAGFLREVQPGRDPAGVTELRTTPFEKIPAAVRPVGDPGLQAWQGLEGSETDQDSRQSLDDLLGRWLELTGDRDTGDEDEDGWAALLRSRSVEKDGDRSSLGSGMGMGHGRGSEGSSVRTQAPPPPPPAYVMDQVGKKMAHAIREGQNEVSFQLKPEHLGRLHLHIETIAGGVHIRILAEKKGAHDMLLTQVAELKSQMQEQGLRVERMEVSVAPDFDTALFRERGRERQSRQARQAEERREKGAVSSVEGSAASSRTGRVWGRSDSRLDLMV</sequence>
<keyword evidence="3" id="KW-0969">Cilium</keyword>